<organism evidence="4 5">
    <name type="scientific">Batrachochytrium salamandrivorans</name>
    <dbReference type="NCBI Taxonomy" id="1357716"/>
    <lineage>
        <taxon>Eukaryota</taxon>
        <taxon>Fungi</taxon>
        <taxon>Fungi incertae sedis</taxon>
        <taxon>Chytridiomycota</taxon>
        <taxon>Chytridiomycota incertae sedis</taxon>
        <taxon>Chytridiomycetes</taxon>
        <taxon>Rhizophydiales</taxon>
        <taxon>Rhizophydiales incertae sedis</taxon>
        <taxon>Batrachochytrium</taxon>
    </lineage>
</organism>
<dbReference type="Gene3D" id="1.25.40.10">
    <property type="entry name" value="Tetratricopeptide repeat domain"/>
    <property type="match status" value="1"/>
</dbReference>
<evidence type="ECO:0000256" key="2">
    <source>
        <dbReference type="PROSITE-ProRule" id="PRU00339"/>
    </source>
</evidence>
<evidence type="ECO:0000256" key="1">
    <source>
        <dbReference type="ARBA" id="ARBA00022803"/>
    </source>
</evidence>
<gene>
    <name evidence="4" type="ORF">BASA50_011255</name>
</gene>
<evidence type="ECO:0000313" key="5">
    <source>
        <dbReference type="Proteomes" id="UP001648503"/>
    </source>
</evidence>
<evidence type="ECO:0000256" key="3">
    <source>
        <dbReference type="SAM" id="MobiDB-lite"/>
    </source>
</evidence>
<proteinExistence type="predicted"/>
<dbReference type="SMART" id="SM00028">
    <property type="entry name" value="TPR"/>
    <property type="match status" value="2"/>
</dbReference>
<dbReference type="PANTHER" id="PTHR46423">
    <property type="entry name" value="RNA POLYMERASE II-ASSOCIATED PROTEIN 3"/>
    <property type="match status" value="1"/>
</dbReference>
<reference evidence="4 5" key="1">
    <citation type="submission" date="2021-02" db="EMBL/GenBank/DDBJ databases">
        <title>Variation within the Batrachochytrium salamandrivorans European outbreak.</title>
        <authorList>
            <person name="Kelly M."/>
            <person name="Pasmans F."/>
            <person name="Shea T.P."/>
            <person name="Munoz J.F."/>
            <person name="Carranza S."/>
            <person name="Cuomo C.A."/>
            <person name="Martel A."/>
        </authorList>
    </citation>
    <scope>NUCLEOTIDE SEQUENCE [LARGE SCALE GENOMIC DNA]</scope>
    <source>
        <strain evidence="4 5">AMFP18/2</strain>
    </source>
</reference>
<protein>
    <recommendedName>
        <fullName evidence="6">UNC-45/Cro1/She4 central domain-containing protein</fullName>
    </recommendedName>
</protein>
<dbReference type="EMBL" id="JAFCIX010000555">
    <property type="protein sequence ID" value="KAH6587651.1"/>
    <property type="molecule type" value="Genomic_DNA"/>
</dbReference>
<feature type="compositionally biased region" description="Polar residues" evidence="3">
    <location>
        <begin position="171"/>
        <end position="206"/>
    </location>
</feature>
<sequence length="903" mass="99549">MNSHLATELDEFEDYVNSFTSQMNDILKGEIPIDTVETSRTVLNFEKLIDTEPSQNGSSLKPMPPSVISHAKGDNPLVEEHHGCGVVALNTVCDIAPACEVLDYPHLPAALSSCTTKGECLKDSQIKFTEPPKASVVKSSSVIDYSKWEKLSVDDLDPDHSSKSKVSQSSTTNVTAPSNQGKRDAQTTISHTSANPTKANPSTKPNSDLIPRHIQVVFDAVKTFREKGNASFKSGDYRKAISLYSQAIETSIHPPRNLLDCATPTVSNIPDPFAFLDKVLKPLSIAVNPSLYTNRALAWLKICNWAEAKSDCSLALTLDPLNTKALWRRVEACLMLDEFTEARVDALAARDILSTPRGLQTDISVQDVDAILLRISRSMEANAKAVLLNPNSSVASAIDSKDFDNTLSLLTTTLSRINSESADLTEQNSNDHAVFGILGQKIDLEPHFSTLLEMIKREPSLKRSTTYRDWLGLVMEISYTTANQTDLVILQLLIESSRGSPENSMFVGRHIVSLASILAKSKDEPIHSLVVELLVELSLEPMVVSHQFTQTGDRGSFLGTALLATLDTQTSISNMRNGISLASSILTMPADKSCAILDCWGVKFEHLILNLCALIFLDNTNLQAMEGVGAKHTLLAIQCLLKITLLEKARPALLKNTSMIYQKLSIQIHRQLRSSHPPESKAMLLEGLLALLHNISTVKNVAIDENLDLKRLLKDLIEIASSQEYGLVRDAYRILPRIAQRERETASALIDANLESLDMARLLTGNSVEEETHANILQLLCIWLQSSNEITVEARIQKWQINYKGFEIFATLLSPKQTRHHARVIGNTAFCVSECAKKLVRAEKLVSLGIIESLIYHSENTSDPAVLKNIAIGCAQLCKTDKGLEIARKLRWIERVRALNITA</sequence>
<dbReference type="InterPro" id="IPR011990">
    <property type="entry name" value="TPR-like_helical_dom_sf"/>
</dbReference>
<dbReference type="PROSITE" id="PS50005">
    <property type="entry name" value="TPR"/>
    <property type="match status" value="1"/>
</dbReference>
<dbReference type="InterPro" id="IPR019734">
    <property type="entry name" value="TPR_rpt"/>
</dbReference>
<dbReference type="SUPFAM" id="SSF48371">
    <property type="entry name" value="ARM repeat"/>
    <property type="match status" value="1"/>
</dbReference>
<dbReference type="Proteomes" id="UP001648503">
    <property type="component" value="Unassembled WGS sequence"/>
</dbReference>
<name>A0ABQ8EW44_9FUNG</name>
<evidence type="ECO:0008006" key="6">
    <source>
        <dbReference type="Google" id="ProtNLM"/>
    </source>
</evidence>
<dbReference type="InterPro" id="IPR051966">
    <property type="entry name" value="RPAP3"/>
</dbReference>
<keyword evidence="1 2" id="KW-0802">TPR repeat</keyword>
<dbReference type="InterPro" id="IPR016024">
    <property type="entry name" value="ARM-type_fold"/>
</dbReference>
<dbReference type="SUPFAM" id="SSF48452">
    <property type="entry name" value="TPR-like"/>
    <property type="match status" value="1"/>
</dbReference>
<feature type="region of interest" description="Disordered" evidence="3">
    <location>
        <begin position="154"/>
        <end position="208"/>
    </location>
</feature>
<evidence type="ECO:0000313" key="4">
    <source>
        <dbReference type="EMBL" id="KAH6587651.1"/>
    </source>
</evidence>
<keyword evidence="5" id="KW-1185">Reference proteome</keyword>
<comment type="caution">
    <text evidence="4">The sequence shown here is derived from an EMBL/GenBank/DDBJ whole genome shotgun (WGS) entry which is preliminary data.</text>
</comment>
<dbReference type="PANTHER" id="PTHR46423:SF1">
    <property type="entry name" value="RNA POLYMERASE II-ASSOCIATED PROTEIN 3"/>
    <property type="match status" value="1"/>
</dbReference>
<feature type="repeat" description="TPR" evidence="2">
    <location>
        <begin position="221"/>
        <end position="254"/>
    </location>
</feature>
<accession>A0ABQ8EW44</accession>